<sequence length="250" mass="26222">MAKVMIISLCLLYGALIIPVYGLDDTFGDCSLTISEGNNYNLTVSPTSYKANSSYSVTINGSISNTTILFQVINSTNSYVENGWGNGTSSCNGVYFKMTADQTSLTTNWNSPSSTSVTSVTIKAYIRAADNNTSMLNVTLTNVDSTTSPASMTIATSTSTATTFTTITAASKTITTSATNTTTKASTNSTSNNATTTNTTSTFRSPNNISTTTTTTISKTTSSASTVLSSRTMFGIIQVMALAFLCHLTS</sequence>
<name>A0A6P7ZDW6_9AMPH</name>
<gene>
    <name evidence="4" type="primary">LOC115482118</name>
</gene>
<feature type="region of interest" description="Disordered" evidence="1">
    <location>
        <begin position="182"/>
        <end position="213"/>
    </location>
</feature>
<protein>
    <submittedName>
        <fullName evidence="4">Integumentary mucin C.1-like</fullName>
    </submittedName>
</protein>
<keyword evidence="2" id="KW-0732">Signal</keyword>
<organism evidence="3 4">
    <name type="scientific">Microcaecilia unicolor</name>
    <dbReference type="NCBI Taxonomy" id="1415580"/>
    <lineage>
        <taxon>Eukaryota</taxon>
        <taxon>Metazoa</taxon>
        <taxon>Chordata</taxon>
        <taxon>Craniata</taxon>
        <taxon>Vertebrata</taxon>
        <taxon>Euteleostomi</taxon>
        <taxon>Amphibia</taxon>
        <taxon>Gymnophiona</taxon>
        <taxon>Siphonopidae</taxon>
        <taxon>Microcaecilia</taxon>
    </lineage>
</organism>
<dbReference type="InParanoid" id="A0A6P7ZDW6"/>
<evidence type="ECO:0000256" key="1">
    <source>
        <dbReference type="SAM" id="MobiDB-lite"/>
    </source>
</evidence>
<dbReference type="GeneID" id="115482118"/>
<dbReference type="RefSeq" id="XP_030077547.1">
    <property type="nucleotide sequence ID" value="XM_030221687.1"/>
</dbReference>
<dbReference type="OrthoDB" id="9395508at2759"/>
<proteinExistence type="predicted"/>
<dbReference type="KEGG" id="muo:115482118"/>
<evidence type="ECO:0000313" key="4">
    <source>
        <dbReference type="RefSeq" id="XP_030077547.1"/>
    </source>
</evidence>
<reference evidence="4" key="1">
    <citation type="submission" date="2025-08" db="UniProtKB">
        <authorList>
            <consortium name="RefSeq"/>
        </authorList>
    </citation>
    <scope>IDENTIFICATION</scope>
</reference>
<feature type="compositionally biased region" description="Low complexity" evidence="1">
    <location>
        <begin position="182"/>
        <end position="202"/>
    </location>
</feature>
<dbReference type="Proteomes" id="UP000515156">
    <property type="component" value="Chromosome 12"/>
</dbReference>
<accession>A0A6P7ZDW6</accession>
<evidence type="ECO:0000256" key="2">
    <source>
        <dbReference type="SAM" id="SignalP"/>
    </source>
</evidence>
<keyword evidence="3" id="KW-1185">Reference proteome</keyword>
<feature type="signal peptide" evidence="2">
    <location>
        <begin position="1"/>
        <end position="22"/>
    </location>
</feature>
<feature type="chain" id="PRO_5028154226" evidence="2">
    <location>
        <begin position="23"/>
        <end position="250"/>
    </location>
</feature>
<dbReference type="AlphaFoldDB" id="A0A6P7ZDW6"/>
<evidence type="ECO:0000313" key="3">
    <source>
        <dbReference type="Proteomes" id="UP000515156"/>
    </source>
</evidence>